<dbReference type="InterPro" id="IPR017850">
    <property type="entry name" value="Alkaline_phosphatase_core_sf"/>
</dbReference>
<keyword evidence="8" id="KW-1185">Reference proteome</keyword>
<evidence type="ECO:0000259" key="6">
    <source>
        <dbReference type="Pfam" id="PF00884"/>
    </source>
</evidence>
<evidence type="ECO:0000256" key="4">
    <source>
        <dbReference type="ARBA" id="ARBA00022837"/>
    </source>
</evidence>
<organism evidence="7 8">
    <name type="scientific">Larinioides sclopetarius</name>
    <dbReference type="NCBI Taxonomy" id="280406"/>
    <lineage>
        <taxon>Eukaryota</taxon>
        <taxon>Metazoa</taxon>
        <taxon>Ecdysozoa</taxon>
        <taxon>Arthropoda</taxon>
        <taxon>Chelicerata</taxon>
        <taxon>Arachnida</taxon>
        <taxon>Araneae</taxon>
        <taxon>Araneomorphae</taxon>
        <taxon>Entelegynae</taxon>
        <taxon>Araneoidea</taxon>
        <taxon>Araneidae</taxon>
        <taxon>Larinioides</taxon>
    </lineage>
</organism>
<keyword evidence="3" id="KW-0479">Metal-binding</keyword>
<evidence type="ECO:0000313" key="8">
    <source>
        <dbReference type="Proteomes" id="UP001497382"/>
    </source>
</evidence>
<dbReference type="PANTHER" id="PTHR10342">
    <property type="entry name" value="ARYLSULFATASE"/>
    <property type="match status" value="1"/>
</dbReference>
<dbReference type="Gene3D" id="3.30.1120.10">
    <property type="match status" value="1"/>
</dbReference>
<dbReference type="GO" id="GO:0008484">
    <property type="term" value="F:sulfuric ester hydrolase activity"/>
    <property type="evidence" value="ECO:0007669"/>
    <property type="project" value="InterPro"/>
</dbReference>
<comment type="similarity">
    <text evidence="2">Belongs to the sulfatase family.</text>
</comment>
<dbReference type="EMBL" id="CAXIEN010001124">
    <property type="protein sequence ID" value="CAL1302038.1"/>
    <property type="molecule type" value="Genomic_DNA"/>
</dbReference>
<comment type="cofactor">
    <cofactor evidence="1">
        <name>Ca(2+)</name>
        <dbReference type="ChEBI" id="CHEBI:29108"/>
    </cofactor>
</comment>
<accession>A0AAV2C266</accession>
<dbReference type="InterPro" id="IPR047115">
    <property type="entry name" value="ARSB"/>
</dbReference>
<evidence type="ECO:0000313" key="7">
    <source>
        <dbReference type="EMBL" id="CAL1302038.1"/>
    </source>
</evidence>
<comment type="caution">
    <text evidence="7">The sequence shown here is derived from an EMBL/GenBank/DDBJ whole genome shotgun (WGS) entry which is preliminary data.</text>
</comment>
<dbReference type="SUPFAM" id="SSF53649">
    <property type="entry name" value="Alkaline phosphatase-like"/>
    <property type="match status" value="1"/>
</dbReference>
<reference evidence="7 8" key="1">
    <citation type="submission" date="2024-04" db="EMBL/GenBank/DDBJ databases">
        <authorList>
            <person name="Rising A."/>
            <person name="Reimegard J."/>
            <person name="Sonavane S."/>
            <person name="Akerstrom W."/>
            <person name="Nylinder S."/>
            <person name="Hedman E."/>
            <person name="Kallberg Y."/>
        </authorList>
    </citation>
    <scope>NUCLEOTIDE SEQUENCE [LARGE SCALE GENOMIC DNA]</scope>
</reference>
<feature type="domain" description="Sulfatase N-terminal" evidence="6">
    <location>
        <begin position="1"/>
        <end position="113"/>
    </location>
</feature>
<dbReference type="GO" id="GO:0046872">
    <property type="term" value="F:metal ion binding"/>
    <property type="evidence" value="ECO:0007669"/>
    <property type="project" value="UniProtKB-KW"/>
</dbReference>
<gene>
    <name evidence="7" type="ORF">LARSCL_LOCUS22855</name>
</gene>
<keyword evidence="4" id="KW-0106">Calcium</keyword>
<dbReference type="Proteomes" id="UP001497382">
    <property type="component" value="Unassembled WGS sequence"/>
</dbReference>
<sequence length="346" mass="39606">MVGKWHLGYMKKEYTPTHRGFDSHLGYFSGYIGYYDHTVLDTTNLANNPVYFGLDFRNGTEILKDQHGKYATHVFTETAEQIIRNHNTSKPLFLYLAHLATHAGNLFKPAEAPPEIISKFKYIKNFYRRIHAGGDPHELGLIDGFDMWNTLLEDSASPRTDMLQNLDPIQGTSAFRLRDLKLVNGTTGTAYDFWHGPSGSEGFSDPSIFEWVFKNGSVVADVLKEMGLWIVEDPFDVYQRLRIKCQKPPPKDAYIACQADKNPCLFNITADPCEYKNIADQHPEVVRRMMDIINMYKAESMEPQAKPSDPRGDPMCHQFVVVPWLDPEYYNECDFALGSTLQKEDR</sequence>
<dbReference type="Gene3D" id="3.40.720.10">
    <property type="entry name" value="Alkaline Phosphatase, subunit A"/>
    <property type="match status" value="1"/>
</dbReference>
<name>A0AAV2C266_9ARAC</name>
<dbReference type="AlphaFoldDB" id="A0AAV2C266"/>
<evidence type="ECO:0000256" key="5">
    <source>
        <dbReference type="ARBA" id="ARBA00023180"/>
    </source>
</evidence>
<evidence type="ECO:0000256" key="1">
    <source>
        <dbReference type="ARBA" id="ARBA00001913"/>
    </source>
</evidence>
<dbReference type="PANTHER" id="PTHR10342:SF273">
    <property type="entry name" value="RE14504P"/>
    <property type="match status" value="1"/>
</dbReference>
<keyword evidence="5" id="KW-0325">Glycoprotein</keyword>
<dbReference type="InterPro" id="IPR000917">
    <property type="entry name" value="Sulfatase_N"/>
</dbReference>
<evidence type="ECO:0000256" key="2">
    <source>
        <dbReference type="ARBA" id="ARBA00008779"/>
    </source>
</evidence>
<evidence type="ECO:0000256" key="3">
    <source>
        <dbReference type="ARBA" id="ARBA00022723"/>
    </source>
</evidence>
<dbReference type="Pfam" id="PF00884">
    <property type="entry name" value="Sulfatase"/>
    <property type="match status" value="1"/>
</dbReference>
<proteinExistence type="inferred from homology"/>
<protein>
    <recommendedName>
        <fullName evidence="6">Sulfatase N-terminal domain-containing protein</fullName>
    </recommendedName>
</protein>